<reference evidence="1 2" key="1">
    <citation type="submission" date="2018-09" db="EMBL/GenBank/DDBJ databases">
        <title>YIM PH 21725 draft genome.</title>
        <authorList>
            <person name="Miao C."/>
        </authorList>
    </citation>
    <scope>NUCLEOTIDE SEQUENCE [LARGE SCALE GENOMIC DNA]</scope>
    <source>
        <strain evidence="2">YIM PH21725</strain>
    </source>
</reference>
<dbReference type="Proteomes" id="UP000285112">
    <property type="component" value="Unassembled WGS sequence"/>
</dbReference>
<name>A0A419IBJ2_9PSEU</name>
<accession>A0A419IBJ2</accession>
<dbReference type="InterPro" id="IPR029063">
    <property type="entry name" value="SAM-dependent_MTases_sf"/>
</dbReference>
<proteinExistence type="predicted"/>
<dbReference type="SUPFAM" id="SSF53335">
    <property type="entry name" value="S-adenosyl-L-methionine-dependent methyltransferases"/>
    <property type="match status" value="1"/>
</dbReference>
<sequence length="279" mass="30670">MTELALTDGRRRALVELLDDQERMASEYPGLSEYLETAPRLKGSGDDAFDAAFDLRLIHFMVDDEGASPLNPYWEIVQPLVSERGGRRVASAPGGRGSARLAYAQTLLQSTYAYAIPSPATLEWIAGFCGDRSLVEVGAGRGYWAAQLSRLGLMVDASDVEPPDTAKNVSFEQSAHQHDVFYQVEATDSDRGLSGEQTGAVLFLCWPPGWGNEMASGAVARFEQLGGDRLVYVGEPKGGKTGDDRFFDILADRWRLSEVDPNFVSWWNLGDVAQGWVRR</sequence>
<dbReference type="EMBL" id="QZFV01000010">
    <property type="protein sequence ID" value="RJQ92373.1"/>
    <property type="molecule type" value="Genomic_DNA"/>
</dbReference>
<protein>
    <submittedName>
        <fullName evidence="1">Uncharacterized protein</fullName>
    </submittedName>
</protein>
<organism evidence="1 2">
    <name type="scientific">Amycolatopsis panacis</name>
    <dbReference type="NCBI Taxonomy" id="2340917"/>
    <lineage>
        <taxon>Bacteria</taxon>
        <taxon>Bacillati</taxon>
        <taxon>Actinomycetota</taxon>
        <taxon>Actinomycetes</taxon>
        <taxon>Pseudonocardiales</taxon>
        <taxon>Pseudonocardiaceae</taxon>
        <taxon>Amycolatopsis</taxon>
    </lineage>
</organism>
<dbReference type="RefSeq" id="WP_120021433.1">
    <property type="nucleotide sequence ID" value="NZ_QZFV01000010.1"/>
</dbReference>
<gene>
    <name evidence="1" type="ORF">D5S19_01005</name>
</gene>
<evidence type="ECO:0000313" key="1">
    <source>
        <dbReference type="EMBL" id="RJQ92373.1"/>
    </source>
</evidence>
<dbReference type="AlphaFoldDB" id="A0A419IBJ2"/>
<dbReference type="OrthoDB" id="4123298at2"/>
<evidence type="ECO:0000313" key="2">
    <source>
        <dbReference type="Proteomes" id="UP000285112"/>
    </source>
</evidence>
<keyword evidence="2" id="KW-1185">Reference proteome</keyword>
<dbReference type="PANTHER" id="PTHR39290:SF6">
    <property type="entry name" value="S-ADENOSYL-L-METHIONINE-DEPENDENT METHYLTRANSFERASES SUPERFAMILY PROTEIN"/>
    <property type="match status" value="1"/>
</dbReference>
<dbReference type="PANTHER" id="PTHR39290">
    <property type="entry name" value="C3H1-TYPE DOMAIN-CONTAINING PROTEIN-RELATED"/>
    <property type="match status" value="1"/>
</dbReference>
<comment type="caution">
    <text evidence="1">The sequence shown here is derived from an EMBL/GenBank/DDBJ whole genome shotgun (WGS) entry which is preliminary data.</text>
</comment>